<sequence>MMNSTQYKNKNLFLGFIGFISFLLIFGFESKVNAQTKPSFGTAGKFVLFSGNGAISNTGTSTLKGKVGANIGAISGFESPTTIDGTIENVNTVTAQAASDLNAACVQLQNTVATITNHSTIYGNGETLVPGVYSAGAAASIIGSLTLDARGNPNALFIFKIGGALSAAANTAIILTNGAVAANVIWLANGAVAMGAGTTMNGILIGYDGAVSMGAGSTLNGSLYSNVGAVSVYETKATISPASSSYNFLGNYTTDGTPQYFATSDIVSTESINLIKNSLPENYPVPTYNPQYLFSEYDTELLLKKNADVWVTFVSEDTAYKNVLGFYTYDINNPPTVAPSATDITIVFPNVSAAGSGGSLLTGNKVKIGNFDAGTGIGWVLLANGWDDTHVTDGLSRLFSNPNFNPEAHSNLRQHNVLLKDAENQRIILGFEDIRRDNSSCDNDFNDAVFYVSAAPFESFDTNNVADVSSATDVSSANNGGLESNGDLATLIAKRNFNRIKSNSFADKKELQKKFFAVANLTGKTTVTDFASLLPITGMYGTETTYVSSPKDLLGITNAKQVYSVDYYQGASRVAAVLATETIGGIYSHSKAICDRLNSSSLEDIRTVNLNGYEIIMVKLKRANGLVEYALNFSMQQLPTENKLHSYWNLAQYPSGDYLNFQIWGSSMGQVSSIANSILAKFTSKGIVSADVVSNRIPSVFVKKGFYKNGQLHLSLINKTGASKVLFEGNKKTTELAATEFVSQNINLSGSYEQDVITDLGGIFDIGFSVLGNKSAQIDALYLADGPWGLDYSKLETTISSFKIDSSVNTAIASDQYAIERNAAVSGTVYGTMNLFRNILPGELVFDANGFTAIGFKIQNSLPVEVILVTDNTTDWNDRLRFQISANSTISEMNVLFNKFSNPKGQKYNNEKIKGLVFSVQGNYSGFQPFEINVSHLAFKNAGSLSTVGFANEFGKNMYNYPNPCQLFTTLVLPKITQSASVKVMDISGRILITKEYKTIPSNNEIQVPLDNLGKGLYLLIVKTKENETLQTKFMIN</sequence>
<name>A0A1H5S6Q8_9FLAO</name>
<dbReference type="AlphaFoldDB" id="A0A1H5S6Q8"/>
<dbReference type="InterPro" id="IPR025193">
    <property type="entry name" value="DUF4114"/>
</dbReference>
<protein>
    <submittedName>
        <fullName evidence="5">Por secretion system C-terminal sorting domain-containing protein</fullName>
    </submittedName>
</protein>
<dbReference type="Pfam" id="PF13448">
    <property type="entry name" value="DUF4114"/>
    <property type="match status" value="1"/>
</dbReference>
<dbReference type="Proteomes" id="UP000236737">
    <property type="component" value="Unassembled WGS sequence"/>
</dbReference>
<dbReference type="EMBL" id="FNVP01000001">
    <property type="protein sequence ID" value="SEF46333.1"/>
    <property type="molecule type" value="Genomic_DNA"/>
</dbReference>
<evidence type="ECO:0000256" key="2">
    <source>
        <dbReference type="ARBA" id="ARBA00022729"/>
    </source>
</evidence>
<accession>A0A1H5S6Q8</accession>
<feature type="domain" description="Secretion system C-terminal sorting" evidence="4">
    <location>
        <begin position="961"/>
        <end position="1036"/>
    </location>
</feature>
<dbReference type="InterPro" id="IPR026444">
    <property type="entry name" value="Secre_tail"/>
</dbReference>
<evidence type="ECO:0000259" key="3">
    <source>
        <dbReference type="Pfam" id="PF13448"/>
    </source>
</evidence>
<reference evidence="6" key="1">
    <citation type="submission" date="2016-10" db="EMBL/GenBank/DDBJ databases">
        <authorList>
            <person name="Varghese N."/>
            <person name="Submissions S."/>
        </authorList>
    </citation>
    <scope>NUCLEOTIDE SEQUENCE [LARGE SCALE GENOMIC DNA]</scope>
    <source>
        <strain evidence="6">CGMCC 1.9230</strain>
    </source>
</reference>
<keyword evidence="6" id="KW-1185">Reference proteome</keyword>
<feature type="domain" description="DUF4114" evidence="3">
    <location>
        <begin position="371"/>
        <end position="454"/>
    </location>
</feature>
<dbReference type="RefSeq" id="WP_103998347.1">
    <property type="nucleotide sequence ID" value="NZ_FNVP01000001.1"/>
</dbReference>
<dbReference type="Pfam" id="PF18962">
    <property type="entry name" value="Por_Secre_tail"/>
    <property type="match status" value="1"/>
</dbReference>
<comment type="similarity">
    <text evidence="1">Belongs to the ice-binding protein family.</text>
</comment>
<dbReference type="NCBIfam" id="TIGR04183">
    <property type="entry name" value="Por_Secre_tail"/>
    <property type="match status" value="1"/>
</dbReference>
<evidence type="ECO:0000313" key="5">
    <source>
        <dbReference type="EMBL" id="SEF46333.1"/>
    </source>
</evidence>
<gene>
    <name evidence="5" type="ORF">SAMN04488130_101178</name>
</gene>
<proteinExistence type="inferred from homology"/>
<dbReference type="InterPro" id="IPR021884">
    <property type="entry name" value="Ice-bd_prot"/>
</dbReference>
<evidence type="ECO:0000259" key="4">
    <source>
        <dbReference type="Pfam" id="PF18962"/>
    </source>
</evidence>
<organism evidence="5 6">
    <name type="scientific">Flavobacterium urumqiense</name>
    <dbReference type="NCBI Taxonomy" id="935224"/>
    <lineage>
        <taxon>Bacteria</taxon>
        <taxon>Pseudomonadati</taxon>
        <taxon>Bacteroidota</taxon>
        <taxon>Flavobacteriia</taxon>
        <taxon>Flavobacteriales</taxon>
        <taxon>Flavobacteriaceae</taxon>
        <taxon>Flavobacterium</taxon>
    </lineage>
</organism>
<dbReference type="OrthoDB" id="1204817at2"/>
<dbReference type="Pfam" id="PF11999">
    <property type="entry name" value="Ice_binding"/>
    <property type="match status" value="1"/>
</dbReference>
<keyword evidence="2" id="KW-0732">Signal</keyword>
<evidence type="ECO:0000256" key="1">
    <source>
        <dbReference type="ARBA" id="ARBA00005445"/>
    </source>
</evidence>
<evidence type="ECO:0000313" key="6">
    <source>
        <dbReference type="Proteomes" id="UP000236737"/>
    </source>
</evidence>